<feature type="transmembrane region" description="Helical" evidence="1">
    <location>
        <begin position="711"/>
        <end position="733"/>
    </location>
</feature>
<dbReference type="InterPro" id="IPR011047">
    <property type="entry name" value="Quinoprotein_ADH-like_sf"/>
</dbReference>
<accession>A0ABS1HI26</accession>
<dbReference type="InterPro" id="IPR011110">
    <property type="entry name" value="Reg_prop"/>
</dbReference>
<dbReference type="Gene3D" id="2.60.40.10">
    <property type="entry name" value="Immunoglobulins"/>
    <property type="match status" value="1"/>
</dbReference>
<dbReference type="InterPro" id="IPR011044">
    <property type="entry name" value="Quino_amine_DH_bsu"/>
</dbReference>
<dbReference type="SUPFAM" id="SSF46894">
    <property type="entry name" value="C-terminal effector domain of the bipartite response regulators"/>
    <property type="match status" value="1"/>
</dbReference>
<dbReference type="SUPFAM" id="SSF50969">
    <property type="entry name" value="YVTN repeat-like/Quinoprotein amine dehydrogenase"/>
    <property type="match status" value="1"/>
</dbReference>
<feature type="signal peptide" evidence="2">
    <location>
        <begin position="1"/>
        <end position="21"/>
    </location>
</feature>
<organism evidence="3 4">
    <name type="scientific">Carboxylicivirga marina</name>
    <dbReference type="NCBI Taxonomy" id="2800988"/>
    <lineage>
        <taxon>Bacteria</taxon>
        <taxon>Pseudomonadati</taxon>
        <taxon>Bacteroidota</taxon>
        <taxon>Bacteroidia</taxon>
        <taxon>Marinilabiliales</taxon>
        <taxon>Marinilabiliaceae</taxon>
        <taxon>Carboxylicivirga</taxon>
    </lineage>
</organism>
<dbReference type="RefSeq" id="WP_200464354.1">
    <property type="nucleotide sequence ID" value="NZ_JAENRR010000012.1"/>
</dbReference>
<dbReference type="InterPro" id="IPR016032">
    <property type="entry name" value="Sig_transdc_resp-reg_C-effctor"/>
</dbReference>
<dbReference type="InterPro" id="IPR036388">
    <property type="entry name" value="WH-like_DNA-bd_sf"/>
</dbReference>
<keyword evidence="1" id="KW-0472">Membrane</keyword>
<keyword evidence="1" id="KW-0812">Transmembrane</keyword>
<dbReference type="InterPro" id="IPR015943">
    <property type="entry name" value="WD40/YVTN_repeat-like_dom_sf"/>
</dbReference>
<protein>
    <recommendedName>
        <fullName evidence="5">HTH luxR-type domain-containing protein</fullName>
    </recommendedName>
</protein>
<evidence type="ECO:0000313" key="4">
    <source>
        <dbReference type="Proteomes" id="UP000605676"/>
    </source>
</evidence>
<keyword evidence="4" id="KW-1185">Reference proteome</keyword>
<dbReference type="Gene3D" id="2.130.10.10">
    <property type="entry name" value="YVTN repeat-like/Quinoprotein amine dehydrogenase"/>
    <property type="match status" value="1"/>
</dbReference>
<reference evidence="3 4" key="1">
    <citation type="submission" date="2021-01" db="EMBL/GenBank/DDBJ databases">
        <title>Carboxyliciviraga sp.nov., isolated from coastal sediments.</title>
        <authorList>
            <person name="Lu D."/>
            <person name="Zhang T."/>
        </authorList>
    </citation>
    <scope>NUCLEOTIDE SEQUENCE [LARGE SCALE GENOMIC DNA]</scope>
    <source>
        <strain evidence="3 4">N1Y132</strain>
    </source>
</reference>
<evidence type="ECO:0008006" key="5">
    <source>
        <dbReference type="Google" id="ProtNLM"/>
    </source>
</evidence>
<dbReference type="Gene3D" id="1.10.10.10">
    <property type="entry name" value="Winged helix-like DNA-binding domain superfamily/Winged helix DNA-binding domain"/>
    <property type="match status" value="1"/>
</dbReference>
<feature type="chain" id="PRO_5045244378" description="HTH luxR-type domain-containing protein" evidence="2">
    <location>
        <begin position="22"/>
        <end position="889"/>
    </location>
</feature>
<evidence type="ECO:0000256" key="2">
    <source>
        <dbReference type="SAM" id="SignalP"/>
    </source>
</evidence>
<dbReference type="Pfam" id="PF07494">
    <property type="entry name" value="Reg_prop"/>
    <property type="match status" value="1"/>
</dbReference>
<evidence type="ECO:0000313" key="3">
    <source>
        <dbReference type="EMBL" id="MBK3517125.1"/>
    </source>
</evidence>
<dbReference type="EMBL" id="JAENRR010000012">
    <property type="protein sequence ID" value="MBK3517125.1"/>
    <property type="molecule type" value="Genomic_DNA"/>
</dbReference>
<gene>
    <name evidence="3" type="ORF">JIV24_07200</name>
</gene>
<keyword evidence="2" id="KW-0732">Signal</keyword>
<name>A0ABS1HI26_9BACT</name>
<comment type="caution">
    <text evidence="3">The sequence shown here is derived from an EMBL/GenBank/DDBJ whole genome shotgun (WGS) entry which is preliminary data.</text>
</comment>
<sequence length="889" mass="102107">MSYHRNLIVVLCLCISSVVYASDYTYVPDITTFDKKDYSAGRQNWDIEVDKDNVIYIANNEGLLRYVYGQWILDELPSGKSLRAVCHYKNKIWCGGDEIGFFNIDESGKLSYEHLSDINGNVWNIETNGDNVFFQSNNVITVYRISTKSLVQYTFPKRLSGLGKWNNKIWTINGDNGIGTLDVDGFNFVQPFPQGQEQEVRVLFEHNDKLFIVMFDGQIFAYDGSRFEKINLPEQTSCFSAVHYDENTLFIGSILEGIIPVKTRDEQLKYQRKIQNKDGLLDNTILSLAVDNNGNLWAGLDYGIAKINKESLLKSIISKGATYDIEVNDATTYVATNKGLYTNYLSNDFTLVTGTQGQVWALNESASGIFACHNNGLIKVKNNTSQLVFDKTGVMDVAQFGNSKNYLFSAYTGTLWVQEINGEYIERQNLWLWGNPKLSYDKSNKCVWAYGGSGNIAVHCIKINDDTCAVNETSMQNVFSTGNGLFFYDGNKIFEYIDETFVESRMALTRSIVGEGISALEVSPENNIAVFIQNEEVKMIEELADGSTIVHGKLLSEVNNDIIEQFECLKIRDKLLYIATEQGVKVLPLSLRNNRQTLKNPIISKIEITDSENNNPNLIYYPYTNQELTLASRQFKTITLSFANKKKQNIEYRYRLLPYNKEWSEWSFTQKQVAYGDLKPRQYTFELQCRYNGTIERETMLPIKIEGIGYYYLRIGILVFVFLALSLIILQYGKNKKLSLRHKYYQKISAEEQIQSKKEQLLQFTEVIRHKNSFLVEVRGALSQMKNSAAARWVNKIDDEINKEKKEFLFHKVFSEDQQDFIKRITSKYEGLTSHDVRLLSFIRINANTSEIAQFLNISTSSVDTARYRLRKKLNLEHVQNLNTFIREF</sequence>
<dbReference type="Proteomes" id="UP000605676">
    <property type="component" value="Unassembled WGS sequence"/>
</dbReference>
<proteinExistence type="predicted"/>
<evidence type="ECO:0000256" key="1">
    <source>
        <dbReference type="SAM" id="Phobius"/>
    </source>
</evidence>
<keyword evidence="1" id="KW-1133">Transmembrane helix</keyword>
<dbReference type="SUPFAM" id="SSF50998">
    <property type="entry name" value="Quinoprotein alcohol dehydrogenase-like"/>
    <property type="match status" value="1"/>
</dbReference>
<dbReference type="InterPro" id="IPR013783">
    <property type="entry name" value="Ig-like_fold"/>
</dbReference>